<dbReference type="PANTHER" id="PTHR43230:SF3">
    <property type="entry name" value="ABC-TYPE DIPEPTIDE_OLIGOPEPTIDE TRANSPORT SYSTEM, ATPASE COMPONENT"/>
    <property type="match status" value="1"/>
</dbReference>
<dbReference type="InParanoid" id="A0A540VGV3"/>
<evidence type="ECO:0000259" key="4">
    <source>
        <dbReference type="PROSITE" id="PS50893"/>
    </source>
</evidence>
<dbReference type="PROSITE" id="PS00211">
    <property type="entry name" value="ABC_TRANSPORTER_1"/>
    <property type="match status" value="1"/>
</dbReference>
<gene>
    <name evidence="5" type="ORF">FKZ61_09685</name>
</gene>
<comment type="caution">
    <text evidence="5">The sequence shown here is derived from an EMBL/GenBank/DDBJ whole genome shotgun (WGS) entry which is preliminary data.</text>
</comment>
<dbReference type="InterPro" id="IPR013563">
    <property type="entry name" value="Oligopep_ABC_C"/>
</dbReference>
<dbReference type="EMBL" id="VIGC01000010">
    <property type="protein sequence ID" value="TQE96000.1"/>
    <property type="molecule type" value="Genomic_DNA"/>
</dbReference>
<dbReference type="InterPro" id="IPR003439">
    <property type="entry name" value="ABC_transporter-like_ATP-bd"/>
</dbReference>
<evidence type="ECO:0000256" key="2">
    <source>
        <dbReference type="ARBA" id="ARBA00022741"/>
    </source>
</evidence>
<dbReference type="NCBIfam" id="TIGR01727">
    <property type="entry name" value="oligo_HPY"/>
    <property type="match status" value="1"/>
</dbReference>
<dbReference type="PROSITE" id="PS50893">
    <property type="entry name" value="ABC_TRANSPORTER_2"/>
    <property type="match status" value="1"/>
</dbReference>
<evidence type="ECO:0000256" key="3">
    <source>
        <dbReference type="ARBA" id="ARBA00022840"/>
    </source>
</evidence>
<keyword evidence="1" id="KW-0813">Transport</keyword>
<feature type="domain" description="ABC transporter" evidence="4">
    <location>
        <begin position="5"/>
        <end position="249"/>
    </location>
</feature>
<dbReference type="AlphaFoldDB" id="A0A540VGV3"/>
<protein>
    <submittedName>
        <fullName evidence="5">ABC transporter ATP-binding protein</fullName>
    </submittedName>
</protein>
<keyword evidence="3 5" id="KW-0067">ATP-binding</keyword>
<dbReference type="GO" id="GO:0015833">
    <property type="term" value="P:peptide transport"/>
    <property type="evidence" value="ECO:0007669"/>
    <property type="project" value="InterPro"/>
</dbReference>
<dbReference type="GO" id="GO:0016887">
    <property type="term" value="F:ATP hydrolysis activity"/>
    <property type="evidence" value="ECO:0007669"/>
    <property type="project" value="InterPro"/>
</dbReference>
<evidence type="ECO:0000256" key="1">
    <source>
        <dbReference type="ARBA" id="ARBA00022448"/>
    </source>
</evidence>
<evidence type="ECO:0000313" key="6">
    <source>
        <dbReference type="Proteomes" id="UP000317371"/>
    </source>
</evidence>
<accession>A0A540VGV3</accession>
<dbReference type="OrthoDB" id="9806285at2"/>
<dbReference type="InterPro" id="IPR027417">
    <property type="entry name" value="P-loop_NTPase"/>
</dbReference>
<dbReference type="InterPro" id="IPR017871">
    <property type="entry name" value="ABC_transporter-like_CS"/>
</dbReference>
<dbReference type="GO" id="GO:0005524">
    <property type="term" value="F:ATP binding"/>
    <property type="evidence" value="ECO:0007669"/>
    <property type="project" value="UniProtKB-KW"/>
</dbReference>
<dbReference type="CDD" id="cd03257">
    <property type="entry name" value="ABC_NikE_OppD_transporters"/>
    <property type="match status" value="1"/>
</dbReference>
<dbReference type="Gene3D" id="3.40.50.300">
    <property type="entry name" value="P-loop containing nucleotide triphosphate hydrolases"/>
    <property type="match status" value="1"/>
</dbReference>
<keyword evidence="6" id="KW-1185">Reference proteome</keyword>
<dbReference type="InterPro" id="IPR003593">
    <property type="entry name" value="AAA+_ATPase"/>
</dbReference>
<dbReference type="RefSeq" id="WP_141609917.1">
    <property type="nucleotide sequence ID" value="NZ_VIGC02000010.1"/>
</dbReference>
<dbReference type="PANTHER" id="PTHR43230">
    <property type="entry name" value="ABC-TYPE DIPEPTIDE/OLIGOPEPTIDE TRANSPORT SYSTEM, ATPASE COMPONENT"/>
    <property type="match status" value="1"/>
</dbReference>
<dbReference type="Pfam" id="PF08352">
    <property type="entry name" value="oligo_HPY"/>
    <property type="match status" value="1"/>
</dbReference>
<keyword evidence="2" id="KW-0547">Nucleotide-binding</keyword>
<dbReference type="Pfam" id="PF00005">
    <property type="entry name" value="ABC_tran"/>
    <property type="match status" value="1"/>
</dbReference>
<dbReference type="SMART" id="SM00382">
    <property type="entry name" value="AAA"/>
    <property type="match status" value="1"/>
</dbReference>
<sequence length="343" mass="37969">MTKLLELNNVTKVFKGGTVALDDISFSVDAASPSVIAVAGESGSGKSTLGLITLGFLEPTKGTVLYKGQDIHKLRGEAQFAFRKEVQAIFQDPFAVYNPFYKVDHLFYEAIKNFKLANSKDEAQRLIVEALESVGLRPDETLGRFPHQLSGGQRQRLVVARALLLQPQLLVADEPVSMVDASLRATILKSLRKLNDEYKITILYITHDLTTAYHVSDYIMILYKGSVMEAGDVESVIRDPKHPYTQLLIDSIPWPDLQRTWGQKEIIIPDGTEVIGKGCKFASRCPHVMSICREARPPLYFPNGESRVAACYLYEGQPTLSRDDVGDLFATVAHKQAAPVAAD</sequence>
<name>A0A540VGV3_9CHLR</name>
<reference evidence="5 6" key="1">
    <citation type="submission" date="2019-06" db="EMBL/GenBank/DDBJ databases">
        <title>Genome sequence of Litorilinea aerophila BAA-2444.</title>
        <authorList>
            <person name="Maclea K.S."/>
            <person name="Maurais E.G."/>
            <person name="Iannazzi L.C."/>
        </authorList>
    </citation>
    <scope>NUCLEOTIDE SEQUENCE [LARGE SCALE GENOMIC DNA]</scope>
    <source>
        <strain evidence="5 6">ATCC BAA-2444</strain>
    </source>
</reference>
<organism evidence="5 6">
    <name type="scientific">Litorilinea aerophila</name>
    <dbReference type="NCBI Taxonomy" id="1204385"/>
    <lineage>
        <taxon>Bacteria</taxon>
        <taxon>Bacillati</taxon>
        <taxon>Chloroflexota</taxon>
        <taxon>Caldilineae</taxon>
        <taxon>Caldilineales</taxon>
        <taxon>Caldilineaceae</taxon>
        <taxon>Litorilinea</taxon>
    </lineage>
</organism>
<proteinExistence type="predicted"/>
<dbReference type="Proteomes" id="UP000317371">
    <property type="component" value="Unassembled WGS sequence"/>
</dbReference>
<evidence type="ECO:0000313" key="5">
    <source>
        <dbReference type="EMBL" id="TQE96000.1"/>
    </source>
</evidence>
<dbReference type="SUPFAM" id="SSF52540">
    <property type="entry name" value="P-loop containing nucleoside triphosphate hydrolases"/>
    <property type="match status" value="1"/>
</dbReference>